<dbReference type="InterPro" id="IPR008929">
    <property type="entry name" value="Chondroitin_lyas"/>
</dbReference>
<evidence type="ECO:0000313" key="2">
    <source>
        <dbReference type="Proteomes" id="UP001304650"/>
    </source>
</evidence>
<dbReference type="AlphaFoldDB" id="A0AA96LPP1"/>
<evidence type="ECO:0008006" key="3">
    <source>
        <dbReference type="Google" id="ProtNLM"/>
    </source>
</evidence>
<accession>A0AA96LPP1</accession>
<dbReference type="Proteomes" id="UP001304650">
    <property type="component" value="Chromosome"/>
</dbReference>
<keyword evidence="2" id="KW-1185">Reference proteome</keyword>
<dbReference type="EMBL" id="CP130319">
    <property type="protein sequence ID" value="WNR45947.1"/>
    <property type="molecule type" value="Genomic_DNA"/>
</dbReference>
<name>A0AA96LPP1_9BACL</name>
<dbReference type="SUPFAM" id="SSF48230">
    <property type="entry name" value="Chondroitin AC/alginate lyase"/>
    <property type="match status" value="1"/>
</dbReference>
<dbReference type="KEGG" id="proo:MJB10_07570"/>
<dbReference type="RefSeq" id="WP_314803138.1">
    <property type="nucleotide sequence ID" value="NZ_CP130319.1"/>
</dbReference>
<gene>
    <name evidence="1" type="ORF">MJB10_07570</name>
</gene>
<reference evidence="1" key="1">
    <citation type="submission" date="2022-02" db="EMBL/GenBank/DDBJ databases">
        <title>Paenibacillus sp. MBLB1832 Whole Genome Shotgun Sequencing.</title>
        <authorList>
            <person name="Hwang C.Y."/>
            <person name="Cho E.-S."/>
            <person name="Seo M.-J."/>
        </authorList>
    </citation>
    <scope>NUCLEOTIDE SEQUENCE</scope>
    <source>
        <strain evidence="1">MBLB1832</strain>
    </source>
</reference>
<evidence type="ECO:0000313" key="1">
    <source>
        <dbReference type="EMBL" id="WNR45947.1"/>
    </source>
</evidence>
<sequence length="455" mass="52578">MKMMLMDSFNETDIKQVFGSGMTFSPFPKIQEREKWKQLPKELTDFWISEAERWKGYSWPISSAVRFMDFKRNGNRTDYEQSHFNRRSALSSLVIAECMEDQGRFMEDIINLIWAICEESFWGSPAHNGHLNPSLHLPDVREPYIDLFAAETGAHLAWYVYLLADRLNAYTPEIIHRIHIELKRRILDVYLTRDDFHWMGFKDPNKKVNNWNVWCNSNCLAVFLLSEPDVTRRVQGILKVIRSMNRFIESYGEDGGCDEGPSYWGRAAGSLFDALEMIFHTSGGRLSIYNDPKIQEMGRFRYKMVISDHYAVNFADSGSRVDVLVDTAYGFGQRIGDRRLMALASEALRAQGPSATVTPFSSPFRVLYALFLYKEILHSRYTDTPYSKEVWLKDIQVMIVREHEDSTDGLFIAAKGGHNDESHNHNDVGHFIVYADGEPLLNRPGCRHLFGSYLQ</sequence>
<organism evidence="1 2">
    <name type="scientific">Paenibacillus roseopurpureus</name>
    <dbReference type="NCBI Taxonomy" id="2918901"/>
    <lineage>
        <taxon>Bacteria</taxon>
        <taxon>Bacillati</taxon>
        <taxon>Bacillota</taxon>
        <taxon>Bacilli</taxon>
        <taxon>Bacillales</taxon>
        <taxon>Paenibacillaceae</taxon>
        <taxon>Paenibacillus</taxon>
    </lineage>
</organism>
<dbReference type="Gene3D" id="1.50.10.100">
    <property type="entry name" value="Chondroitin AC/alginate lyase"/>
    <property type="match status" value="1"/>
</dbReference>
<proteinExistence type="predicted"/>
<protein>
    <recommendedName>
        <fullName evidence="3">Heparinase</fullName>
    </recommendedName>
</protein>
<dbReference type="Gene3D" id="2.70.98.70">
    <property type="match status" value="1"/>
</dbReference>